<proteinExistence type="predicted"/>
<reference evidence="2" key="1">
    <citation type="submission" date="2022-02" db="EMBL/GenBank/DDBJ databases">
        <title>Vibrio sp. nov., a new bacterium isolated from Bohai sea, China.</title>
        <authorList>
            <person name="Yuan Y."/>
        </authorList>
    </citation>
    <scope>NUCLEOTIDE SEQUENCE</scope>
    <source>
        <strain evidence="2">DBSS07</strain>
    </source>
</reference>
<keyword evidence="1" id="KW-0732">Signal</keyword>
<accession>A0A9X3CFE1</accession>
<keyword evidence="3" id="KW-1185">Reference proteome</keyword>
<dbReference type="RefSeq" id="WP_265687261.1">
    <property type="nucleotide sequence ID" value="NZ_JAKRRX010000034.1"/>
</dbReference>
<organism evidence="2 3">
    <name type="scientific">Vibrio paucivorans</name>
    <dbReference type="NCBI Taxonomy" id="2829489"/>
    <lineage>
        <taxon>Bacteria</taxon>
        <taxon>Pseudomonadati</taxon>
        <taxon>Pseudomonadota</taxon>
        <taxon>Gammaproteobacteria</taxon>
        <taxon>Vibrionales</taxon>
        <taxon>Vibrionaceae</taxon>
        <taxon>Vibrio</taxon>
    </lineage>
</organism>
<sequence>MKLILLVLVFIGFSLPVQSDDAEHNIAAKTLKKKVERYIDKRQLVQFGYCDITFQMEHKQNKAVVKSIQTRGSTQLCKLSKKAVKIGQKVKYEEPEKFIRIHISTNN</sequence>
<dbReference type="AlphaFoldDB" id="A0A9X3CFE1"/>
<protein>
    <submittedName>
        <fullName evidence="2">Uncharacterized protein</fullName>
    </submittedName>
</protein>
<feature type="signal peptide" evidence="1">
    <location>
        <begin position="1"/>
        <end position="19"/>
    </location>
</feature>
<dbReference type="EMBL" id="JAKRRX010000034">
    <property type="protein sequence ID" value="MCW8333785.1"/>
    <property type="molecule type" value="Genomic_DNA"/>
</dbReference>
<evidence type="ECO:0000313" key="3">
    <source>
        <dbReference type="Proteomes" id="UP001155586"/>
    </source>
</evidence>
<dbReference type="Proteomes" id="UP001155586">
    <property type="component" value="Unassembled WGS sequence"/>
</dbReference>
<feature type="chain" id="PRO_5040790236" evidence="1">
    <location>
        <begin position="20"/>
        <end position="107"/>
    </location>
</feature>
<evidence type="ECO:0000313" key="2">
    <source>
        <dbReference type="EMBL" id="MCW8333785.1"/>
    </source>
</evidence>
<gene>
    <name evidence="2" type="ORF">MD483_08110</name>
</gene>
<evidence type="ECO:0000256" key="1">
    <source>
        <dbReference type="SAM" id="SignalP"/>
    </source>
</evidence>
<name>A0A9X3CFE1_9VIBR</name>
<comment type="caution">
    <text evidence="2">The sequence shown here is derived from an EMBL/GenBank/DDBJ whole genome shotgun (WGS) entry which is preliminary data.</text>
</comment>